<reference evidence="1 2" key="2">
    <citation type="journal article" date="2022" name="Mol. Ecol. Resour.">
        <title>The genomes of chicory, endive, great burdock and yacon provide insights into Asteraceae paleo-polyploidization history and plant inulin production.</title>
        <authorList>
            <person name="Fan W."/>
            <person name="Wang S."/>
            <person name="Wang H."/>
            <person name="Wang A."/>
            <person name="Jiang F."/>
            <person name="Liu H."/>
            <person name="Zhao H."/>
            <person name="Xu D."/>
            <person name="Zhang Y."/>
        </authorList>
    </citation>
    <scope>NUCLEOTIDE SEQUENCE [LARGE SCALE GENOMIC DNA]</scope>
    <source>
        <strain evidence="2">cv. Niubang</strain>
    </source>
</reference>
<accession>A0ACB9FHS2</accession>
<dbReference type="EMBL" id="CM042047">
    <property type="protein sequence ID" value="KAI3770541.1"/>
    <property type="molecule type" value="Genomic_DNA"/>
</dbReference>
<comment type="caution">
    <text evidence="1">The sequence shown here is derived from an EMBL/GenBank/DDBJ whole genome shotgun (WGS) entry which is preliminary data.</text>
</comment>
<reference evidence="2" key="1">
    <citation type="journal article" date="2022" name="Mol. Ecol. Resour.">
        <title>The genomes of chicory, endive, great burdock and yacon provide insights into Asteraceae palaeo-polyploidization history and plant inulin production.</title>
        <authorList>
            <person name="Fan W."/>
            <person name="Wang S."/>
            <person name="Wang H."/>
            <person name="Wang A."/>
            <person name="Jiang F."/>
            <person name="Liu H."/>
            <person name="Zhao H."/>
            <person name="Xu D."/>
            <person name="Zhang Y."/>
        </authorList>
    </citation>
    <scope>NUCLEOTIDE SEQUENCE [LARGE SCALE GENOMIC DNA]</scope>
    <source>
        <strain evidence="2">cv. Niubang</strain>
    </source>
</reference>
<sequence length="101" mass="10654">MLTNGISDIGQEIAGDKNRGLGIWEWGIRRGGSGEGVGECFGVERGVEGFGEGNFFGVGVFFGEGGGVFFEEKVDVTPAMARVPTSLCKDGEGSRSSRKLF</sequence>
<keyword evidence="2" id="KW-1185">Reference proteome</keyword>
<organism evidence="1 2">
    <name type="scientific">Arctium lappa</name>
    <name type="common">Greater burdock</name>
    <name type="synonym">Lappa major</name>
    <dbReference type="NCBI Taxonomy" id="4217"/>
    <lineage>
        <taxon>Eukaryota</taxon>
        <taxon>Viridiplantae</taxon>
        <taxon>Streptophyta</taxon>
        <taxon>Embryophyta</taxon>
        <taxon>Tracheophyta</taxon>
        <taxon>Spermatophyta</taxon>
        <taxon>Magnoliopsida</taxon>
        <taxon>eudicotyledons</taxon>
        <taxon>Gunneridae</taxon>
        <taxon>Pentapetalae</taxon>
        <taxon>asterids</taxon>
        <taxon>campanulids</taxon>
        <taxon>Asterales</taxon>
        <taxon>Asteraceae</taxon>
        <taxon>Carduoideae</taxon>
        <taxon>Cardueae</taxon>
        <taxon>Arctiinae</taxon>
        <taxon>Arctium</taxon>
    </lineage>
</organism>
<evidence type="ECO:0000313" key="2">
    <source>
        <dbReference type="Proteomes" id="UP001055879"/>
    </source>
</evidence>
<protein>
    <submittedName>
        <fullName evidence="1">Uncharacterized protein</fullName>
    </submittedName>
</protein>
<dbReference type="Proteomes" id="UP001055879">
    <property type="component" value="Linkage Group LG01"/>
</dbReference>
<name>A0ACB9FHS2_ARCLA</name>
<proteinExistence type="predicted"/>
<evidence type="ECO:0000313" key="1">
    <source>
        <dbReference type="EMBL" id="KAI3770541.1"/>
    </source>
</evidence>
<gene>
    <name evidence="1" type="ORF">L6452_01677</name>
</gene>